<feature type="domain" description="Rab-GAP TBC" evidence="5">
    <location>
        <begin position="140"/>
        <end position="248"/>
    </location>
</feature>
<dbReference type="InterPro" id="IPR008380">
    <property type="entry name" value="HAD-SF_hydro_IG_5-nucl"/>
</dbReference>
<reference evidence="6" key="1">
    <citation type="submission" date="2021-02" db="EMBL/GenBank/DDBJ databases">
        <authorList>
            <person name="Palmer J.M."/>
        </authorList>
    </citation>
    <scope>NUCLEOTIDE SEQUENCE</scope>
    <source>
        <strain evidence="6">SCRP734</strain>
    </source>
</reference>
<dbReference type="GO" id="GO:0046872">
    <property type="term" value="F:metal ion binding"/>
    <property type="evidence" value="ECO:0007669"/>
    <property type="project" value="UniProtKB-KW"/>
</dbReference>
<keyword evidence="3" id="KW-0460">Magnesium</keyword>
<dbReference type="OrthoDB" id="10252832at2759"/>
<dbReference type="Pfam" id="PF00566">
    <property type="entry name" value="RabGAP-TBC"/>
    <property type="match status" value="1"/>
</dbReference>
<accession>A0A8T1W3D7</accession>
<evidence type="ECO:0000313" key="7">
    <source>
        <dbReference type="Proteomes" id="UP000694044"/>
    </source>
</evidence>
<protein>
    <submittedName>
        <fullName evidence="6">5'-nucleotidase</fullName>
    </submittedName>
</protein>
<keyword evidence="1" id="KW-0479">Metal-binding</keyword>
<dbReference type="AlphaFoldDB" id="A0A8T1W3D7"/>
<dbReference type="PANTHER" id="PTHR12103">
    <property type="entry name" value="5'-NUCLEOTIDASE DOMAIN-CONTAINING"/>
    <property type="match status" value="1"/>
</dbReference>
<keyword evidence="7" id="KW-1185">Reference proteome</keyword>
<keyword evidence="4" id="KW-0472">Membrane</keyword>
<feature type="transmembrane region" description="Helical" evidence="4">
    <location>
        <begin position="224"/>
        <end position="242"/>
    </location>
</feature>
<keyword evidence="4" id="KW-1133">Transmembrane helix</keyword>
<dbReference type="InterPro" id="IPR000195">
    <property type="entry name" value="Rab-GAP-TBC_dom"/>
</dbReference>
<evidence type="ECO:0000256" key="1">
    <source>
        <dbReference type="ARBA" id="ARBA00022723"/>
    </source>
</evidence>
<evidence type="ECO:0000259" key="5">
    <source>
        <dbReference type="Pfam" id="PF00566"/>
    </source>
</evidence>
<dbReference type="Proteomes" id="UP000694044">
    <property type="component" value="Unassembled WGS sequence"/>
</dbReference>
<comment type="caution">
    <text evidence="6">The sequence shown here is derived from an EMBL/GenBank/DDBJ whole genome shotgun (WGS) entry which is preliminary data.</text>
</comment>
<keyword evidence="4" id="KW-0812">Transmembrane</keyword>
<evidence type="ECO:0000313" key="6">
    <source>
        <dbReference type="EMBL" id="KAG7388137.1"/>
    </source>
</evidence>
<organism evidence="6 7">
    <name type="scientific">Phytophthora pseudosyringae</name>
    <dbReference type="NCBI Taxonomy" id="221518"/>
    <lineage>
        <taxon>Eukaryota</taxon>
        <taxon>Sar</taxon>
        <taxon>Stramenopiles</taxon>
        <taxon>Oomycota</taxon>
        <taxon>Peronosporomycetes</taxon>
        <taxon>Peronosporales</taxon>
        <taxon>Peronosporaceae</taxon>
        <taxon>Phytophthora</taxon>
    </lineage>
</organism>
<gene>
    <name evidence="6" type="primary">NT5DC1</name>
    <name evidence="6" type="ORF">PHYPSEUDO_013097</name>
</gene>
<dbReference type="Pfam" id="PF05761">
    <property type="entry name" value="5_nucleotid"/>
    <property type="match status" value="1"/>
</dbReference>
<proteinExistence type="predicted"/>
<evidence type="ECO:0000256" key="2">
    <source>
        <dbReference type="ARBA" id="ARBA00022801"/>
    </source>
</evidence>
<sequence>MLSKRKSLSDDLVIWRGMSAHNISKSVRQGLSFATGRRKIWLKIVEVEVHRKAKTIIGQNFEFFMRRMTMNSQTSGTGTKGPAGGGDDGSCVLLPLESRVPDIIEAMVAGLPVQINSYNEAIIKQLALIIASELRVNAEASNVLSFILYREQFPSNCRPCIPTGFESYGIYTDVLESCIQVRDPSIYKHMLSIGVDRYVVWMLLQVFISNTLPLVLRVRFLDLILVRGCVALVSSMLVYLSWRKEALLQTTTSVDFVACIKQPHSDWLTNDKLEAFWAKCVCMHTQVFLDLYAENTSRMRLKAVTVARQRDFYEALPNQQHRAIFHHAWYSWIGFDVDHTLVEYRLPYLLQKSFSQATKELQKSFVGLRTIPAAEWLPSIAQRGIIVDTTRGNFLHLGEDGSIERAYHGSHEVSFFSSNGIYGSTFVLDDTSVAGLLGGSSKLIHLFTAADIIFAPLYAWLVDAFDSGVIVMEELGVSLYVAPDIQDEPPRNPNDHFLANKVAYVSLSGFALKAARSFYAGAFWKTITASPDLLIQPNADIVTLLEMLKTNLGKQLFILTNGSWTHCNTVMQFAVGRNWMNYFDLVVTEANKEVFFDEFNDTFFSELNLSLANGEAVGNRAQKRVVRMLHRRKVYAHGNVKTLTAFFDENARRPTSTHITTEKDQRICYFGDHLMQDVLLPARFTTTWDLVAIVKEIQNLGQPSEAVRSRLSSTISATPAKL</sequence>
<name>A0A8T1W3D7_9STRA</name>
<keyword evidence="2" id="KW-0378">Hydrolase</keyword>
<feature type="transmembrane region" description="Helical" evidence="4">
    <location>
        <begin position="198"/>
        <end position="218"/>
    </location>
</feature>
<evidence type="ECO:0000256" key="3">
    <source>
        <dbReference type="ARBA" id="ARBA00022842"/>
    </source>
</evidence>
<evidence type="ECO:0000256" key="4">
    <source>
        <dbReference type="SAM" id="Phobius"/>
    </source>
</evidence>
<dbReference type="GO" id="GO:0008253">
    <property type="term" value="F:5'-nucleotidase activity"/>
    <property type="evidence" value="ECO:0007669"/>
    <property type="project" value="TreeGrafter"/>
</dbReference>
<dbReference type="EMBL" id="JAGDFM010000066">
    <property type="protein sequence ID" value="KAG7388137.1"/>
    <property type="molecule type" value="Genomic_DNA"/>
</dbReference>
<dbReference type="PANTHER" id="PTHR12103:SF12">
    <property type="entry name" value="FI20020P1"/>
    <property type="match status" value="1"/>
</dbReference>